<comment type="caution">
    <text evidence="3">The sequence shown here is derived from an EMBL/GenBank/DDBJ whole genome shotgun (WGS) entry which is preliminary data.</text>
</comment>
<reference evidence="3 4" key="1">
    <citation type="submission" date="2018-03" db="EMBL/GenBank/DDBJ databases">
        <title>Genomic Encyclopedia of Archaeal and Bacterial Type Strains, Phase II (KMG-II): from individual species to whole genera.</title>
        <authorList>
            <person name="Goeker M."/>
        </authorList>
    </citation>
    <scope>NUCLEOTIDE SEQUENCE [LARGE SCALE GENOMIC DNA]</scope>
    <source>
        <strain evidence="3 4">DSM 25027</strain>
    </source>
</reference>
<dbReference type="OrthoDB" id="5431229at2"/>
<dbReference type="RefSeq" id="WP_106144725.1">
    <property type="nucleotide sequence ID" value="NZ_PVYX01000001.1"/>
</dbReference>
<name>A0A2T0MJV9_9FLAO</name>
<dbReference type="EMBL" id="PVYX01000001">
    <property type="protein sequence ID" value="PRX57861.1"/>
    <property type="molecule type" value="Genomic_DNA"/>
</dbReference>
<dbReference type="PROSITE" id="PS50836">
    <property type="entry name" value="DOMON"/>
    <property type="match status" value="1"/>
</dbReference>
<protein>
    <submittedName>
        <fullName evidence="3">DOMON domain-containing protein</fullName>
    </submittedName>
</protein>
<evidence type="ECO:0000259" key="2">
    <source>
        <dbReference type="PROSITE" id="PS50836"/>
    </source>
</evidence>
<keyword evidence="1" id="KW-0732">Signal</keyword>
<evidence type="ECO:0000256" key="1">
    <source>
        <dbReference type="SAM" id="SignalP"/>
    </source>
</evidence>
<feature type="domain" description="DOMON" evidence="2">
    <location>
        <begin position="27"/>
        <end position="145"/>
    </location>
</feature>
<gene>
    <name evidence="3" type="ORF">CLV81_1874</name>
</gene>
<feature type="chain" id="PRO_5015674383" evidence="1">
    <location>
        <begin position="22"/>
        <end position="164"/>
    </location>
</feature>
<organism evidence="3 4">
    <name type="scientific">Flagellimonas meridianipacifica</name>
    <dbReference type="NCBI Taxonomy" id="1080225"/>
    <lineage>
        <taxon>Bacteria</taxon>
        <taxon>Pseudomonadati</taxon>
        <taxon>Bacteroidota</taxon>
        <taxon>Flavobacteriia</taxon>
        <taxon>Flavobacteriales</taxon>
        <taxon>Flavobacteriaceae</taxon>
        <taxon>Flagellimonas</taxon>
    </lineage>
</organism>
<dbReference type="AlphaFoldDB" id="A0A2T0MJV9"/>
<dbReference type="InterPro" id="IPR005018">
    <property type="entry name" value="DOMON_domain"/>
</dbReference>
<evidence type="ECO:0000313" key="3">
    <source>
        <dbReference type="EMBL" id="PRX57861.1"/>
    </source>
</evidence>
<dbReference type="Pfam" id="PF03351">
    <property type="entry name" value="DOMON"/>
    <property type="match status" value="1"/>
</dbReference>
<keyword evidence="4" id="KW-1185">Reference proteome</keyword>
<dbReference type="CDD" id="cd09631">
    <property type="entry name" value="DOMON_DOH"/>
    <property type="match status" value="1"/>
</dbReference>
<evidence type="ECO:0000313" key="4">
    <source>
        <dbReference type="Proteomes" id="UP000237640"/>
    </source>
</evidence>
<dbReference type="InterPro" id="IPR045266">
    <property type="entry name" value="DOH_DOMON"/>
</dbReference>
<feature type="signal peptide" evidence="1">
    <location>
        <begin position="1"/>
        <end position="21"/>
    </location>
</feature>
<accession>A0A2T0MJV9</accession>
<sequence>MNYKSFASVFLVLLCCSLSFAQQVKVNQMDISWKFEDNAITFTASAPDDGWIALGFNSKNDIVGSNLIMVNVVDGKVNTEDLFVLGVGNPKPVNQLGSQSQVMGASGKESSEKTWVSFSLPTKAFDKYHMDLKKGDTIWLICAYSMEDEFDHHSRMRKHVEVEL</sequence>
<proteinExistence type="predicted"/>
<dbReference type="Proteomes" id="UP000237640">
    <property type="component" value="Unassembled WGS sequence"/>
</dbReference>